<keyword evidence="1" id="KW-0812">Transmembrane</keyword>
<reference evidence="2 3" key="2">
    <citation type="journal article" date="2014" name="FEMS Microbiol. Lett.">
        <title>Draft genomic DNA sequence of the facultatively methylotrophic bacterium Acidomonas methanolica type strain MB58.</title>
        <authorList>
            <person name="Higashiura N."/>
            <person name="Hadano H."/>
            <person name="Hirakawa H."/>
            <person name="Matsutani M."/>
            <person name="Takabe S."/>
            <person name="Matsushita K."/>
            <person name="Azuma Y."/>
        </authorList>
    </citation>
    <scope>NUCLEOTIDE SEQUENCE [LARGE SCALE GENOMIC DNA]</scope>
    <source>
        <strain evidence="2 3">MB58</strain>
    </source>
</reference>
<evidence type="ECO:0000313" key="3">
    <source>
        <dbReference type="Proteomes" id="UP000019760"/>
    </source>
</evidence>
<dbReference type="RefSeq" id="WP_158310334.1">
    <property type="nucleotide sequence ID" value="NZ_BAND01000076.1"/>
</dbReference>
<accession>A0A023D7M7</accession>
<comment type="caution">
    <text evidence="2">The sequence shown here is derived from an EMBL/GenBank/DDBJ whole genome shotgun (WGS) entry which is preliminary data.</text>
</comment>
<name>A0A023D7M7_ACIMT</name>
<evidence type="ECO:0000256" key="1">
    <source>
        <dbReference type="SAM" id="Phobius"/>
    </source>
</evidence>
<reference evidence="3" key="1">
    <citation type="journal article" date="2014" name="FEMS Microbiol. Lett.">
        <title>Draft Genomic DNA Sequence of the Facultatively Methylotrophic Bacterium Acidomonas methanolica type strain MB58.</title>
        <authorList>
            <person name="Higashiura N."/>
            <person name="Hadano H."/>
            <person name="Hirakawa H."/>
            <person name="Matsutani M."/>
            <person name="Takabe S."/>
            <person name="Matsushita K."/>
            <person name="Azuma Y."/>
        </authorList>
    </citation>
    <scope>NUCLEOTIDE SEQUENCE [LARGE SCALE GENOMIC DNA]</scope>
    <source>
        <strain evidence="3">MB58</strain>
    </source>
</reference>
<dbReference type="AlphaFoldDB" id="A0A023D7M7"/>
<evidence type="ECO:0000313" key="2">
    <source>
        <dbReference type="EMBL" id="GAJ29710.1"/>
    </source>
</evidence>
<keyword evidence="1" id="KW-1133">Transmembrane helix</keyword>
<organism evidence="2 3">
    <name type="scientific">Acidomonas methanolica NBRC 104435</name>
    <dbReference type="NCBI Taxonomy" id="1231351"/>
    <lineage>
        <taxon>Bacteria</taxon>
        <taxon>Pseudomonadati</taxon>
        <taxon>Pseudomonadota</taxon>
        <taxon>Alphaproteobacteria</taxon>
        <taxon>Acetobacterales</taxon>
        <taxon>Acetobacteraceae</taxon>
        <taxon>Acidomonas</taxon>
    </lineage>
</organism>
<feature type="transmembrane region" description="Helical" evidence="1">
    <location>
        <begin position="6"/>
        <end position="26"/>
    </location>
</feature>
<sequence>MSPFTLGFFMGLGVQALICGIGMIVADRLQTREFEAALRRLGTEDVR</sequence>
<keyword evidence="3" id="KW-1185">Reference proteome</keyword>
<keyword evidence="1" id="KW-0472">Membrane</keyword>
<dbReference type="EMBL" id="BAND01000076">
    <property type="protein sequence ID" value="GAJ29710.1"/>
    <property type="molecule type" value="Genomic_DNA"/>
</dbReference>
<gene>
    <name evidence="2" type="ORF">Amme_076_003</name>
</gene>
<dbReference type="Proteomes" id="UP000019760">
    <property type="component" value="Unassembled WGS sequence"/>
</dbReference>
<protein>
    <submittedName>
        <fullName evidence="2">Uncharacterized protein</fullName>
    </submittedName>
</protein>
<proteinExistence type="predicted"/>